<feature type="transmembrane region" description="Helical" evidence="1">
    <location>
        <begin position="198"/>
        <end position="222"/>
    </location>
</feature>
<feature type="transmembrane region" description="Helical" evidence="1">
    <location>
        <begin position="128"/>
        <end position="157"/>
    </location>
</feature>
<organism evidence="2 3">
    <name type="scientific">Rhizocola hellebori</name>
    <dbReference type="NCBI Taxonomy" id="1392758"/>
    <lineage>
        <taxon>Bacteria</taxon>
        <taxon>Bacillati</taxon>
        <taxon>Actinomycetota</taxon>
        <taxon>Actinomycetes</taxon>
        <taxon>Micromonosporales</taxon>
        <taxon>Micromonosporaceae</taxon>
        <taxon>Rhizocola</taxon>
    </lineage>
</organism>
<feature type="transmembrane region" description="Helical" evidence="1">
    <location>
        <begin position="86"/>
        <end position="107"/>
    </location>
</feature>
<evidence type="ECO:0000256" key="1">
    <source>
        <dbReference type="SAM" id="Phobius"/>
    </source>
</evidence>
<feature type="transmembrane region" description="Helical" evidence="1">
    <location>
        <begin position="261"/>
        <end position="279"/>
    </location>
</feature>
<dbReference type="RefSeq" id="WP_203912010.1">
    <property type="nucleotide sequence ID" value="NZ_BONY01000046.1"/>
</dbReference>
<accession>A0A8J3QCF1</accession>
<protein>
    <submittedName>
        <fullName evidence="2">Membrane protein</fullName>
    </submittedName>
</protein>
<gene>
    <name evidence="2" type="ORF">Rhe02_63200</name>
</gene>
<feature type="transmembrane region" description="Helical" evidence="1">
    <location>
        <begin position="53"/>
        <end position="74"/>
    </location>
</feature>
<dbReference type="Proteomes" id="UP000612899">
    <property type="component" value="Unassembled WGS sequence"/>
</dbReference>
<comment type="caution">
    <text evidence="2">The sequence shown here is derived from an EMBL/GenBank/DDBJ whole genome shotgun (WGS) entry which is preliminary data.</text>
</comment>
<keyword evidence="1" id="KW-0812">Transmembrane</keyword>
<feature type="transmembrane region" description="Helical" evidence="1">
    <location>
        <begin position="169"/>
        <end position="191"/>
    </location>
</feature>
<name>A0A8J3QCF1_9ACTN</name>
<dbReference type="AlphaFoldDB" id="A0A8J3QCF1"/>
<evidence type="ECO:0000313" key="3">
    <source>
        <dbReference type="Proteomes" id="UP000612899"/>
    </source>
</evidence>
<sequence>MSADGAVQNSVIHDIGYQRYDGPRLSRGYAARSLFVHGLRASFGLGRSAKAKIFPWIIIGIVSAIALIVAVVRAQGGETDIGYQDLPQVASFLILIFLAVVAPELVSRDLRNHLLPLYFSRPVGRVDYVLAKLGALVVAAWLILAGPQLLIFVASAFGGADFLGELKDLLGGFAMAAMYAVLFGTVSLLIASLASRRAFAAGAIAAVYLISLPVVAVVMALGSETARQIAPMASPFMLPEGIREWIWGNGGDIDVGSYGPAYGVVGLLLPAICVLLLLLRYRRVSL</sequence>
<evidence type="ECO:0000313" key="2">
    <source>
        <dbReference type="EMBL" id="GIH08253.1"/>
    </source>
</evidence>
<keyword evidence="1" id="KW-0472">Membrane</keyword>
<proteinExistence type="predicted"/>
<keyword evidence="3" id="KW-1185">Reference proteome</keyword>
<keyword evidence="1" id="KW-1133">Transmembrane helix</keyword>
<dbReference type="EMBL" id="BONY01000046">
    <property type="protein sequence ID" value="GIH08253.1"/>
    <property type="molecule type" value="Genomic_DNA"/>
</dbReference>
<reference evidence="2" key="1">
    <citation type="submission" date="2021-01" db="EMBL/GenBank/DDBJ databases">
        <title>Whole genome shotgun sequence of Rhizocola hellebori NBRC 109834.</title>
        <authorList>
            <person name="Komaki H."/>
            <person name="Tamura T."/>
        </authorList>
    </citation>
    <scope>NUCLEOTIDE SEQUENCE</scope>
    <source>
        <strain evidence="2">NBRC 109834</strain>
    </source>
</reference>